<dbReference type="Proteomes" id="UP001287286">
    <property type="component" value="Unassembled WGS sequence"/>
</dbReference>
<accession>A0ABR0BDA4</accession>
<protein>
    <submittedName>
        <fullName evidence="2">Uncharacterized protein</fullName>
    </submittedName>
</protein>
<proteinExistence type="predicted"/>
<keyword evidence="3" id="KW-1185">Reference proteome</keyword>
<comment type="caution">
    <text evidence="2">The sequence shown here is derived from an EMBL/GenBank/DDBJ whole genome shotgun (WGS) entry which is preliminary data.</text>
</comment>
<gene>
    <name evidence="2" type="ORF">Purlil1_13720</name>
</gene>
<feature type="region of interest" description="Disordered" evidence="1">
    <location>
        <begin position="1"/>
        <end position="29"/>
    </location>
</feature>
<evidence type="ECO:0000256" key="1">
    <source>
        <dbReference type="SAM" id="MobiDB-lite"/>
    </source>
</evidence>
<evidence type="ECO:0000313" key="2">
    <source>
        <dbReference type="EMBL" id="KAK4068820.1"/>
    </source>
</evidence>
<organism evidence="2 3">
    <name type="scientific">Purpureocillium lilacinum</name>
    <name type="common">Paecilomyces lilacinus</name>
    <dbReference type="NCBI Taxonomy" id="33203"/>
    <lineage>
        <taxon>Eukaryota</taxon>
        <taxon>Fungi</taxon>
        <taxon>Dikarya</taxon>
        <taxon>Ascomycota</taxon>
        <taxon>Pezizomycotina</taxon>
        <taxon>Sordariomycetes</taxon>
        <taxon>Hypocreomycetidae</taxon>
        <taxon>Hypocreales</taxon>
        <taxon>Ophiocordycipitaceae</taxon>
        <taxon>Purpureocillium</taxon>
    </lineage>
</organism>
<dbReference type="EMBL" id="JAWRVI010000287">
    <property type="protein sequence ID" value="KAK4068820.1"/>
    <property type="molecule type" value="Genomic_DNA"/>
</dbReference>
<name>A0ABR0BDA4_PURLI</name>
<sequence length="95" mass="10632">MAAPIEDSYSRGDTQCITPEHDHAGGENRVVNPFANVQPQETQTYEDMEGVELQQVVEHRPNHLRVKKAMEEDETDGAIQNFAVVLAPHAFLTCQ</sequence>
<reference evidence="2 3" key="1">
    <citation type="journal article" date="2024" name="Microbiol. Resour. Announc.">
        <title>Genome annotations for the ascomycete fungi Trichoderma harzianum, Trichoderma aggressivum, and Purpureocillium lilacinum.</title>
        <authorList>
            <person name="Beijen E.P.W."/>
            <person name="Ohm R.A."/>
        </authorList>
    </citation>
    <scope>NUCLEOTIDE SEQUENCE [LARGE SCALE GENOMIC DNA]</scope>
    <source>
        <strain evidence="2 3">CBS 150709</strain>
    </source>
</reference>
<evidence type="ECO:0000313" key="3">
    <source>
        <dbReference type="Proteomes" id="UP001287286"/>
    </source>
</evidence>